<evidence type="ECO:0000256" key="1">
    <source>
        <dbReference type="SAM" id="MobiDB-lite"/>
    </source>
</evidence>
<reference evidence="2" key="2">
    <citation type="submission" date="2020-05" db="UniProtKB">
        <authorList>
            <consortium name="EnsemblMetazoa"/>
        </authorList>
    </citation>
    <scope>IDENTIFICATION</scope>
    <source>
        <strain evidence="2">IAEA</strain>
    </source>
</reference>
<dbReference type="PANTHER" id="PTHR45784">
    <property type="entry name" value="C-TYPE LECTIN DOMAIN FAMILY 20 MEMBER A-RELATED"/>
    <property type="match status" value="1"/>
</dbReference>
<feature type="compositionally biased region" description="Basic and acidic residues" evidence="1">
    <location>
        <begin position="817"/>
        <end position="826"/>
    </location>
</feature>
<protein>
    <recommendedName>
        <fullName evidence="4">C-type lectin domain-containing protein</fullName>
    </recommendedName>
</protein>
<evidence type="ECO:0000313" key="3">
    <source>
        <dbReference type="Proteomes" id="UP000091820"/>
    </source>
</evidence>
<organism evidence="2 3">
    <name type="scientific">Glossina brevipalpis</name>
    <dbReference type="NCBI Taxonomy" id="37001"/>
    <lineage>
        <taxon>Eukaryota</taxon>
        <taxon>Metazoa</taxon>
        <taxon>Ecdysozoa</taxon>
        <taxon>Arthropoda</taxon>
        <taxon>Hexapoda</taxon>
        <taxon>Insecta</taxon>
        <taxon>Pterygota</taxon>
        <taxon>Neoptera</taxon>
        <taxon>Endopterygota</taxon>
        <taxon>Diptera</taxon>
        <taxon>Brachycera</taxon>
        <taxon>Muscomorpha</taxon>
        <taxon>Hippoboscoidea</taxon>
        <taxon>Glossinidae</taxon>
        <taxon>Glossina</taxon>
    </lineage>
</organism>
<dbReference type="VEuPathDB" id="VectorBase:GBRI043971"/>
<dbReference type="PANTHER" id="PTHR45784:SF5">
    <property type="entry name" value="C-TYPE LECTIN DOMAIN FAMILY 20 MEMBER A-RELATED"/>
    <property type="match status" value="1"/>
</dbReference>
<feature type="region of interest" description="Disordered" evidence="1">
    <location>
        <begin position="695"/>
        <end position="731"/>
    </location>
</feature>
<feature type="region of interest" description="Disordered" evidence="1">
    <location>
        <begin position="584"/>
        <end position="604"/>
    </location>
</feature>
<keyword evidence="3" id="KW-1185">Reference proteome</keyword>
<dbReference type="AlphaFoldDB" id="A0A1A9X4J0"/>
<feature type="region of interest" description="Disordered" evidence="1">
    <location>
        <begin position="801"/>
        <end position="826"/>
    </location>
</feature>
<dbReference type="EnsemblMetazoa" id="GBRI043971-RA">
    <property type="protein sequence ID" value="GBRI043971-PA"/>
    <property type="gene ID" value="GBRI043971"/>
</dbReference>
<dbReference type="STRING" id="37001.A0A1A9X4J0"/>
<dbReference type="CDD" id="cd00037">
    <property type="entry name" value="CLECT"/>
    <property type="match status" value="1"/>
</dbReference>
<dbReference type="SUPFAM" id="SSF56436">
    <property type="entry name" value="C-type lectin-like"/>
    <property type="match status" value="1"/>
</dbReference>
<proteinExistence type="predicted"/>
<evidence type="ECO:0000313" key="2">
    <source>
        <dbReference type="EnsemblMetazoa" id="GBRI043971-PA"/>
    </source>
</evidence>
<reference evidence="3" key="1">
    <citation type="submission" date="2014-03" db="EMBL/GenBank/DDBJ databases">
        <authorList>
            <person name="Aksoy S."/>
            <person name="Warren W."/>
            <person name="Wilson R.K."/>
        </authorList>
    </citation>
    <scope>NUCLEOTIDE SEQUENCE [LARGE SCALE GENOMIC DNA]</scope>
    <source>
        <strain evidence="3">IAEA</strain>
    </source>
</reference>
<dbReference type="Proteomes" id="UP000091820">
    <property type="component" value="Unassembled WGS sequence"/>
</dbReference>
<feature type="compositionally biased region" description="Basic and acidic residues" evidence="1">
    <location>
        <begin position="717"/>
        <end position="731"/>
    </location>
</feature>
<feature type="compositionally biased region" description="Low complexity" evidence="1">
    <location>
        <begin position="591"/>
        <end position="602"/>
    </location>
</feature>
<sequence length="953" mass="108209">MPQEGLNVFYRFFRDRISWFEADAVCQFHHANLVTGRFMAQVKPYMIQFKLTTVFNLMLLEIFFENWTNSRPLVTDTGYWAESLPLMDAPLCAVIDPIRDYRWHALRCGGPETASFLCEMPVPNWADACILKDMPNLTMQYMADTASIELIRNCQEEGLLRTACKGKQDREQALQSLICPRERLEAQRINDITNSHFKSMQIINSIPTDNNENNNIELLPMDANYVSVNTNPYTDQVQTEQNTVQKLIEQFNVDELMQADEQPSQMETISNFYKLQGPIAKPVKKSDKKLTEFTKKDLTKQQLLENEKKEEILKMEEMMLGDQPMSSAQRGEPEIAEHILEDVVSNEIMEHLPHSKKVLPIPTAQSLHTIELMKEKLHKGDEKQNEKLLKLKFEKKVIETRGTTAATTVNTATTTTTTAASLITTTDINLNTDKSSTTTNIVNNLTTPKSHTQMHSTTIIVPSIAAAAATISHPIHPQQPHGNVFTETPSRLPHTKETADNSHFIPPMLLVKSHYVPTNKHVGHSEHRTLEYHTEPVEKVQQTASPGIIMEMEGTTLKTLDDTAKLIVSEKYREIVESNIKAVTEQETNRNKPNNNSNSIRIDYSTTKQPLATTDETKLYTTLQTTIINPTTQKTQTVTRNVAVAEQQKDDTNTMATAVIAIQEQQNERKMEVETTKSALTTEKMHDLVTEKLANIKGTQEAQGKQKDEEEEEEEKEEKKEVKEVAKTEESRVATTTMLAITSKQKPDQKEQALITTKTKTNTQTIEHAQTMTDRATTEKPTVATYATETQNIQTEISAQNMGKEEYEQQQQQQQQQEKRQENDRQQKETILKTMEQTTVPTKMIAVNSKEPITLNIEIAKVNEKPEEKISTFNVYQPMTTAATNNNNNSNNNATNTVPDAGTTTHSTQFVDISVTQTTRNFLKVTTEEPYKPNRRRSLTKPETMSYIKKILG</sequence>
<accession>A0A1A9X4J0</accession>
<evidence type="ECO:0008006" key="4">
    <source>
        <dbReference type="Google" id="ProtNLM"/>
    </source>
</evidence>
<dbReference type="InterPro" id="IPR016187">
    <property type="entry name" value="CTDL_fold"/>
</dbReference>
<name>A0A1A9X4J0_9MUSC</name>